<organism evidence="6 7">
    <name type="scientific">Denitrobaculum tricleocarpae</name>
    <dbReference type="NCBI Taxonomy" id="2591009"/>
    <lineage>
        <taxon>Bacteria</taxon>
        <taxon>Pseudomonadati</taxon>
        <taxon>Pseudomonadota</taxon>
        <taxon>Alphaproteobacteria</taxon>
        <taxon>Rhodospirillales</taxon>
        <taxon>Rhodospirillaceae</taxon>
        <taxon>Denitrobaculum</taxon>
    </lineage>
</organism>
<evidence type="ECO:0000256" key="3">
    <source>
        <dbReference type="ARBA" id="ARBA00022801"/>
    </source>
</evidence>
<dbReference type="Pfam" id="PF00565">
    <property type="entry name" value="SNase"/>
    <property type="match status" value="1"/>
</dbReference>
<proteinExistence type="predicted"/>
<protein>
    <submittedName>
        <fullName evidence="6">Thermonuclease family protein</fullName>
    </submittedName>
</protein>
<keyword evidence="7" id="KW-1185">Reference proteome</keyword>
<dbReference type="Proteomes" id="UP000315252">
    <property type="component" value="Unassembled WGS sequence"/>
</dbReference>
<dbReference type="SMART" id="SM00318">
    <property type="entry name" value="SNc"/>
    <property type="match status" value="1"/>
</dbReference>
<keyword evidence="4" id="KW-0732">Signal</keyword>
<dbReference type="PANTHER" id="PTHR12302">
    <property type="entry name" value="EBNA2 BINDING PROTEIN P100"/>
    <property type="match status" value="1"/>
</dbReference>
<dbReference type="InterPro" id="IPR035437">
    <property type="entry name" value="SNase_OB-fold_sf"/>
</dbReference>
<feature type="domain" description="TNase-like" evidence="5">
    <location>
        <begin position="49"/>
        <end position="180"/>
    </location>
</feature>
<keyword evidence="1" id="KW-0540">Nuclease</keyword>
<dbReference type="SUPFAM" id="SSF50199">
    <property type="entry name" value="Staphylococcal nuclease"/>
    <property type="match status" value="1"/>
</dbReference>
<evidence type="ECO:0000256" key="2">
    <source>
        <dbReference type="ARBA" id="ARBA00022759"/>
    </source>
</evidence>
<dbReference type="PROSITE" id="PS50830">
    <property type="entry name" value="TNASE_3"/>
    <property type="match status" value="1"/>
</dbReference>
<dbReference type="Gene3D" id="2.40.50.90">
    <property type="match status" value="1"/>
</dbReference>
<dbReference type="GO" id="GO:0004519">
    <property type="term" value="F:endonuclease activity"/>
    <property type="evidence" value="ECO:0007669"/>
    <property type="project" value="UniProtKB-KW"/>
</dbReference>
<dbReference type="OrthoDB" id="7618306at2"/>
<keyword evidence="3" id="KW-0378">Hydrolase</keyword>
<evidence type="ECO:0000256" key="1">
    <source>
        <dbReference type="ARBA" id="ARBA00022722"/>
    </source>
</evidence>
<feature type="signal peptide" evidence="4">
    <location>
        <begin position="1"/>
        <end position="29"/>
    </location>
</feature>
<evidence type="ECO:0000313" key="6">
    <source>
        <dbReference type="EMBL" id="TQV79635.1"/>
    </source>
</evidence>
<dbReference type="InterPro" id="IPR016071">
    <property type="entry name" value="Staphylococal_nuclease_OB-fold"/>
</dbReference>
<name>A0A545TQY5_9PROT</name>
<accession>A0A545TQY5</accession>
<dbReference type="RefSeq" id="WP_142896815.1">
    <property type="nucleotide sequence ID" value="NZ_ML660055.1"/>
</dbReference>
<sequence length="280" mass="31168">MSPPDLKAPRSWAIVLGLCLALKAMPGAAVEATAAGSPGGAEGLRGLETGGTVTVAKVLDDGSLRLDDGKILRLAGIQTPPTPPWYKKPPLWPPAARARDLLGALTQGQELRLAYDRRRSDRHGRLLAHVTDGQGRWLQGELLRRGWARVQAFPDNRAVLGEMLTLEREAREAKRGLWAHSAYAVRRHDNTEKDLGQFHLVEGEVLEVAVVRGRAYLNFGEDWRSDFTLVIERAERRRFEAEGLDPALFEGRRVRARGWLEFRNGVTITITHPEQIEVLD</sequence>
<feature type="chain" id="PRO_5021702234" evidence="4">
    <location>
        <begin position="30"/>
        <end position="280"/>
    </location>
</feature>
<keyword evidence="2" id="KW-0255">Endonuclease</keyword>
<reference evidence="6 7" key="1">
    <citation type="submission" date="2019-06" db="EMBL/GenBank/DDBJ databases">
        <title>Whole genome sequence for Rhodospirillaceae sp. R148.</title>
        <authorList>
            <person name="Wang G."/>
        </authorList>
    </citation>
    <scope>NUCLEOTIDE SEQUENCE [LARGE SCALE GENOMIC DNA]</scope>
    <source>
        <strain evidence="6 7">R148</strain>
    </source>
</reference>
<evidence type="ECO:0000259" key="5">
    <source>
        <dbReference type="PROSITE" id="PS50830"/>
    </source>
</evidence>
<comment type="caution">
    <text evidence="6">The sequence shown here is derived from an EMBL/GenBank/DDBJ whole genome shotgun (WGS) entry which is preliminary data.</text>
</comment>
<dbReference type="EMBL" id="VHSH01000004">
    <property type="protein sequence ID" value="TQV79635.1"/>
    <property type="molecule type" value="Genomic_DNA"/>
</dbReference>
<evidence type="ECO:0000256" key="4">
    <source>
        <dbReference type="SAM" id="SignalP"/>
    </source>
</evidence>
<evidence type="ECO:0000313" key="7">
    <source>
        <dbReference type="Proteomes" id="UP000315252"/>
    </source>
</evidence>
<gene>
    <name evidence="6" type="ORF">FKG95_13020</name>
</gene>
<dbReference type="AlphaFoldDB" id="A0A545TQY5"/>
<dbReference type="GO" id="GO:0016787">
    <property type="term" value="F:hydrolase activity"/>
    <property type="evidence" value="ECO:0007669"/>
    <property type="project" value="UniProtKB-KW"/>
</dbReference>
<dbReference type="PANTHER" id="PTHR12302:SF3">
    <property type="entry name" value="SERINE_THREONINE-PROTEIN KINASE 31"/>
    <property type="match status" value="1"/>
</dbReference>